<dbReference type="EMBL" id="FOUI01000003">
    <property type="protein sequence ID" value="SFM30838.1"/>
    <property type="molecule type" value="Genomic_DNA"/>
</dbReference>
<protein>
    <submittedName>
        <fullName evidence="16">Potassium efflux system protein</fullName>
    </submittedName>
</protein>
<feature type="domain" description="Mechanosensitive ion channel inner membrane" evidence="12">
    <location>
        <begin position="493"/>
        <end position="811"/>
    </location>
</feature>
<evidence type="ECO:0000256" key="7">
    <source>
        <dbReference type="ARBA" id="ARBA00023136"/>
    </source>
</evidence>
<evidence type="ECO:0000256" key="1">
    <source>
        <dbReference type="ARBA" id="ARBA00004651"/>
    </source>
</evidence>
<feature type="transmembrane region" description="Helical" evidence="9">
    <location>
        <begin position="899"/>
        <end position="927"/>
    </location>
</feature>
<feature type="transmembrane region" description="Helical" evidence="9">
    <location>
        <begin position="866"/>
        <end position="887"/>
    </location>
</feature>
<dbReference type="InterPro" id="IPR006685">
    <property type="entry name" value="MscS_channel_2nd"/>
</dbReference>
<feature type="transmembrane region" description="Helical" evidence="9">
    <location>
        <begin position="822"/>
        <end position="845"/>
    </location>
</feature>
<feature type="transmembrane region" description="Helical" evidence="9">
    <location>
        <begin position="611"/>
        <end position="631"/>
    </location>
</feature>
<evidence type="ECO:0000313" key="16">
    <source>
        <dbReference type="EMBL" id="SFM30838.1"/>
    </source>
</evidence>
<keyword evidence="17" id="KW-1185">Reference proteome</keyword>
<dbReference type="PANTHER" id="PTHR30347:SF1">
    <property type="entry name" value="MECHANOSENSITIVE CHANNEL MSCK"/>
    <property type="match status" value="1"/>
</dbReference>
<sequence>MRLTASLQLLLLALCLLCTPARAQQADLNEALQSVRASLEALPDSGASEAERRELQEIFQQTIGFLQRSQSLQGEQVALREQIDRAPQSSRDVRLQLERLKTVDGETLRRNAGRQDLVSLEQALELRVTQMFNWQNELTAVNSELIAAQTRPERTQNSVTANQNRELAINEQLRNLQRQPSSNINQARIGLLRSELQSLQISTELLQQRLNNNAVLQDLANRRRDLLTRQIADIEQEIQIFQELINNKRLADSEQTLSEVSAGLDADNHQLLRQQASINRQLSEELLRATTEVGELTRKNLQTRQQIDSLTQIDRALEQQIDVLKGSLLLSRILHQQKKALPQLRVDGSLANRIADLRLRQFELNQIREELANPAEYVERQLASLPEQQREGLVSDLQQLANHRLQLSEQLSSNIDSQLSLAVSLQINQRQLQQLSSDLQRTIDDQLFWVASNRPIDRHWLHALPTQLVDELQKLHLHRLAVELLHLLLGEWPWFLLLALLMGVYAWRRPLLRQQLHRLHQDVGHFREDSGWHTPKALLLTTLLVLPLPLLMLTCSWLLWRGAQPAMPLMSAVLLQMALAWLVIHLMYRVLDPQGIAGRHFRWDNALVQRLHRLTGRGSWVLLPLVIVTTLGMQQPDQLSSSVLNRMVMIGGLIGYAWLLGRLLWRSQPLYSSRLVHLSITLILTAVPLILAGMTWLGYQYAAVKLAARFIDSLYLIVLWMLLDGTLVRNLNVAGRRLAWQRAMSKRATTTREGIEGEVQVEVPELDIRQVNQQSLRLSRLLLTLGFGVALYFTWSDLISATSYLQSVTLWEYNSGTADNPLLVPMSAADVLGALVIVLLTVTLARNLPGLLEILLLSRLNLAQGSGYAITTLLSYAIVSIGVITTLSALGVSWNKLQWLVAALSVGLGFGLQEIFANFVSGLIILFERPVRIGDVVTIGNLSGTVNRIRIRATTITDFDRKEIIVPNKTFVTSQLINWSLSDTVTRVTIRIGVAYGSDLQKVRELLYRIANGNSRVLRDPEPMVLFLNFGDSTLDHELRIHVRELRDRNPAIDEINREIDRLFREHGIEIAFRQMDINLRNSEGLERLVLSSKPQAAS</sequence>
<keyword evidence="6 9" id="KW-1133">Transmembrane helix</keyword>
<feature type="domain" description="Mechanosensitive ion channel MscS porin" evidence="13">
    <location>
        <begin position="39"/>
        <end position="269"/>
    </location>
</feature>
<evidence type="ECO:0000259" key="11">
    <source>
        <dbReference type="Pfam" id="PF00924"/>
    </source>
</evidence>
<evidence type="ECO:0000259" key="15">
    <source>
        <dbReference type="Pfam" id="PF21088"/>
    </source>
</evidence>
<feature type="transmembrane region" description="Helical" evidence="9">
    <location>
        <begin position="484"/>
        <end position="507"/>
    </location>
</feature>
<evidence type="ECO:0000256" key="4">
    <source>
        <dbReference type="ARBA" id="ARBA00022692"/>
    </source>
</evidence>
<dbReference type="InterPro" id="IPR006686">
    <property type="entry name" value="MscS_channel_CS"/>
</dbReference>
<dbReference type="Gene3D" id="1.10.287.1260">
    <property type="match status" value="1"/>
</dbReference>
<evidence type="ECO:0000256" key="8">
    <source>
        <dbReference type="SAM" id="Coils"/>
    </source>
</evidence>
<dbReference type="InterPro" id="IPR049278">
    <property type="entry name" value="MS_channel_C"/>
</dbReference>
<evidence type="ECO:0000256" key="3">
    <source>
        <dbReference type="ARBA" id="ARBA00022475"/>
    </source>
</evidence>
<keyword evidence="8" id="KW-0175">Coiled coil</keyword>
<dbReference type="SUPFAM" id="SSF50182">
    <property type="entry name" value="Sm-like ribonucleoproteins"/>
    <property type="match status" value="1"/>
</dbReference>
<feature type="transmembrane region" description="Helical" evidence="9">
    <location>
        <begin position="537"/>
        <end position="560"/>
    </location>
</feature>
<feature type="transmembrane region" description="Helical" evidence="9">
    <location>
        <begin position="714"/>
        <end position="732"/>
    </location>
</feature>
<feature type="transmembrane region" description="Helical" evidence="9">
    <location>
        <begin position="781"/>
        <end position="802"/>
    </location>
</feature>
<dbReference type="Pfam" id="PF00924">
    <property type="entry name" value="MS_channel_2nd"/>
    <property type="match status" value="1"/>
</dbReference>
<dbReference type="Gene3D" id="3.30.70.100">
    <property type="match status" value="1"/>
</dbReference>
<evidence type="ECO:0000256" key="6">
    <source>
        <dbReference type="ARBA" id="ARBA00022989"/>
    </source>
</evidence>
<evidence type="ECO:0000259" key="13">
    <source>
        <dbReference type="Pfam" id="PF12795"/>
    </source>
</evidence>
<feature type="domain" description="Mechanosensitive ion channel transmembrane helices 2/3" evidence="15">
    <location>
        <begin position="872"/>
        <end position="913"/>
    </location>
</feature>
<dbReference type="RefSeq" id="WP_093473299.1">
    <property type="nucleotide sequence ID" value="NZ_FOUI01000003.1"/>
</dbReference>
<gene>
    <name evidence="16" type="ORF">SAMN05216217_10364</name>
</gene>
<feature type="coiled-coil region" evidence="8">
    <location>
        <begin position="217"/>
        <end position="251"/>
    </location>
</feature>
<dbReference type="InterPro" id="IPR011066">
    <property type="entry name" value="MscS_channel_C_sf"/>
</dbReference>
<dbReference type="InterPro" id="IPR052702">
    <property type="entry name" value="MscS-like_channel"/>
</dbReference>
<feature type="signal peptide" evidence="10">
    <location>
        <begin position="1"/>
        <end position="23"/>
    </location>
</feature>
<comment type="subcellular location">
    <subcellularLocation>
        <location evidence="1">Cell membrane</location>
        <topology evidence="1">Multi-pass membrane protein</topology>
    </subcellularLocation>
</comment>
<evidence type="ECO:0000259" key="14">
    <source>
        <dbReference type="Pfam" id="PF21082"/>
    </source>
</evidence>
<comment type="similarity">
    <text evidence="2">Belongs to the MscS (TC 1.A.23) family.</text>
</comment>
<dbReference type="GO" id="GO:0008381">
    <property type="term" value="F:mechanosensitive monoatomic ion channel activity"/>
    <property type="evidence" value="ECO:0007669"/>
    <property type="project" value="UniProtKB-ARBA"/>
</dbReference>
<dbReference type="Pfam" id="PF12795">
    <property type="entry name" value="MscS_porin"/>
    <property type="match status" value="1"/>
</dbReference>
<organism evidence="16 17">
    <name type="scientific">Halopseudomonas yangmingensis</name>
    <dbReference type="NCBI Taxonomy" id="1720063"/>
    <lineage>
        <taxon>Bacteria</taxon>
        <taxon>Pseudomonadati</taxon>
        <taxon>Pseudomonadota</taxon>
        <taxon>Gammaproteobacteria</taxon>
        <taxon>Pseudomonadales</taxon>
        <taxon>Pseudomonadaceae</taxon>
        <taxon>Halopseudomonas</taxon>
    </lineage>
</organism>
<evidence type="ECO:0000259" key="12">
    <source>
        <dbReference type="Pfam" id="PF12794"/>
    </source>
</evidence>
<feature type="chain" id="PRO_5017305326" evidence="10">
    <location>
        <begin position="24"/>
        <end position="1099"/>
    </location>
</feature>
<dbReference type="AlphaFoldDB" id="A0A1I4PST2"/>
<dbReference type="FunFam" id="2.30.30.60:FF:000001">
    <property type="entry name" value="MscS Mechanosensitive ion channel"/>
    <property type="match status" value="1"/>
</dbReference>
<feature type="transmembrane region" description="Helical" evidence="9">
    <location>
        <begin position="566"/>
        <end position="591"/>
    </location>
</feature>
<dbReference type="GO" id="GO:0009992">
    <property type="term" value="P:intracellular water homeostasis"/>
    <property type="evidence" value="ECO:0007669"/>
    <property type="project" value="TreeGrafter"/>
</dbReference>
<dbReference type="Pfam" id="PF21082">
    <property type="entry name" value="MS_channel_3rd"/>
    <property type="match status" value="1"/>
</dbReference>
<reference evidence="17" key="1">
    <citation type="submission" date="2016-10" db="EMBL/GenBank/DDBJ databases">
        <authorList>
            <person name="Varghese N."/>
            <person name="Submissions S."/>
        </authorList>
    </citation>
    <scope>NUCLEOTIDE SEQUENCE [LARGE SCALE GENOMIC DNA]</scope>
    <source>
        <strain evidence="17">DSM 24213</strain>
    </source>
</reference>
<name>A0A1I4PST2_9GAMM</name>
<proteinExistence type="inferred from homology"/>
<evidence type="ECO:0000313" key="17">
    <source>
        <dbReference type="Proteomes" id="UP000243629"/>
    </source>
</evidence>
<evidence type="ECO:0000256" key="9">
    <source>
        <dbReference type="SAM" id="Phobius"/>
    </source>
</evidence>
<dbReference type="InterPro" id="IPR049142">
    <property type="entry name" value="MS_channel_1st"/>
</dbReference>
<dbReference type="Pfam" id="PF12794">
    <property type="entry name" value="MscS_TM"/>
    <property type="match status" value="1"/>
</dbReference>
<accession>A0A1I4PST2</accession>
<feature type="transmembrane region" description="Helical" evidence="9">
    <location>
        <begin position="643"/>
        <end position="665"/>
    </location>
</feature>
<evidence type="ECO:0000256" key="10">
    <source>
        <dbReference type="SAM" id="SignalP"/>
    </source>
</evidence>
<dbReference type="PANTHER" id="PTHR30347">
    <property type="entry name" value="POTASSIUM CHANNEL RELATED"/>
    <property type="match status" value="1"/>
</dbReference>
<dbReference type="Pfam" id="PF21088">
    <property type="entry name" value="MS_channel_1st"/>
    <property type="match status" value="1"/>
</dbReference>
<dbReference type="SUPFAM" id="SSF82689">
    <property type="entry name" value="Mechanosensitive channel protein MscS (YggB), C-terminal domain"/>
    <property type="match status" value="1"/>
</dbReference>
<dbReference type="Gene3D" id="2.30.30.60">
    <property type="match status" value="1"/>
</dbReference>
<dbReference type="InterPro" id="IPR025692">
    <property type="entry name" value="MscS_IM_dom1"/>
</dbReference>
<keyword evidence="5 10" id="KW-0732">Signal</keyword>
<evidence type="ECO:0000256" key="2">
    <source>
        <dbReference type="ARBA" id="ARBA00008017"/>
    </source>
</evidence>
<dbReference type="PROSITE" id="PS01246">
    <property type="entry name" value="UPF0003"/>
    <property type="match status" value="1"/>
</dbReference>
<dbReference type="FunFam" id="1.10.287.1260:FF:000002">
    <property type="entry name" value="Potassium efflux system KefA"/>
    <property type="match status" value="1"/>
</dbReference>
<feature type="transmembrane region" description="Helical" evidence="9">
    <location>
        <begin position="677"/>
        <end position="702"/>
    </location>
</feature>
<keyword evidence="7 9" id="KW-0472">Membrane</keyword>
<feature type="domain" description="Mechanosensitive ion channel MscS C-terminal" evidence="14">
    <location>
        <begin position="988"/>
        <end position="1071"/>
    </location>
</feature>
<dbReference type="InterPro" id="IPR011014">
    <property type="entry name" value="MscS_channel_TM-2"/>
</dbReference>
<keyword evidence="4 9" id="KW-0812">Transmembrane</keyword>
<dbReference type="Proteomes" id="UP000243629">
    <property type="component" value="Unassembled WGS sequence"/>
</dbReference>
<dbReference type="InterPro" id="IPR024393">
    <property type="entry name" value="MscS_porin"/>
</dbReference>
<keyword evidence="3" id="KW-1003">Cell membrane</keyword>
<dbReference type="SUPFAM" id="SSF82861">
    <property type="entry name" value="Mechanosensitive channel protein MscS (YggB), transmembrane region"/>
    <property type="match status" value="1"/>
</dbReference>
<dbReference type="STRING" id="1720063.SAMN05216217_10364"/>
<dbReference type="InterPro" id="IPR023408">
    <property type="entry name" value="MscS_beta-dom_sf"/>
</dbReference>
<evidence type="ECO:0000256" key="5">
    <source>
        <dbReference type="ARBA" id="ARBA00022729"/>
    </source>
</evidence>
<dbReference type="NCBIfam" id="NF008438">
    <property type="entry name" value="PRK11281.1"/>
    <property type="match status" value="1"/>
</dbReference>
<dbReference type="InterPro" id="IPR010920">
    <property type="entry name" value="LSM_dom_sf"/>
</dbReference>
<dbReference type="OrthoDB" id="9799209at2"/>
<dbReference type="GO" id="GO:0005886">
    <property type="term" value="C:plasma membrane"/>
    <property type="evidence" value="ECO:0007669"/>
    <property type="project" value="UniProtKB-SubCell"/>
</dbReference>
<feature type="domain" description="Mechanosensitive ion channel MscS" evidence="11">
    <location>
        <begin position="915"/>
        <end position="980"/>
    </location>
</feature>